<proteinExistence type="predicted"/>
<evidence type="ECO:0000313" key="4">
    <source>
        <dbReference type="Proteomes" id="UP000639772"/>
    </source>
</evidence>
<dbReference type="Gene3D" id="3.40.50.1010">
    <property type="entry name" value="5'-nuclease"/>
    <property type="match status" value="1"/>
</dbReference>
<dbReference type="OrthoDB" id="275278at2759"/>
<evidence type="ECO:0000313" key="2">
    <source>
        <dbReference type="EMBL" id="KAG0500021.1"/>
    </source>
</evidence>
<protein>
    <submittedName>
        <fullName evidence="1">Uncharacterized protein</fullName>
    </submittedName>
</protein>
<comment type="caution">
    <text evidence="1">The sequence shown here is derived from an EMBL/GenBank/DDBJ whole genome shotgun (WGS) entry which is preliminary data.</text>
</comment>
<dbReference type="AlphaFoldDB" id="A0A835S1E0"/>
<name>A0A835S1E0_VANPL</name>
<evidence type="ECO:0000313" key="1">
    <source>
        <dbReference type="EMBL" id="KAG0495392.1"/>
    </source>
</evidence>
<dbReference type="EMBL" id="JADCNL010000001">
    <property type="protein sequence ID" value="KAG0495392.1"/>
    <property type="molecule type" value="Genomic_DNA"/>
</dbReference>
<dbReference type="PANTHER" id="PTHR42646:SF4">
    <property type="entry name" value="5'-3' EXONUCLEASE FAMILY PROTEIN"/>
    <property type="match status" value="1"/>
</dbReference>
<organism evidence="1 3">
    <name type="scientific">Vanilla planifolia</name>
    <name type="common">Vanilla</name>
    <dbReference type="NCBI Taxonomy" id="51239"/>
    <lineage>
        <taxon>Eukaryota</taxon>
        <taxon>Viridiplantae</taxon>
        <taxon>Streptophyta</taxon>
        <taxon>Embryophyta</taxon>
        <taxon>Tracheophyta</taxon>
        <taxon>Spermatophyta</taxon>
        <taxon>Magnoliopsida</taxon>
        <taxon>Liliopsida</taxon>
        <taxon>Asparagales</taxon>
        <taxon>Orchidaceae</taxon>
        <taxon>Vanilloideae</taxon>
        <taxon>Vanilleae</taxon>
        <taxon>Vanilla</taxon>
    </lineage>
</organism>
<evidence type="ECO:0000313" key="3">
    <source>
        <dbReference type="Proteomes" id="UP000636800"/>
    </source>
</evidence>
<reference evidence="3 4" key="1">
    <citation type="journal article" date="2020" name="Nat. Food">
        <title>A phased Vanilla planifolia genome enables genetic improvement of flavour and production.</title>
        <authorList>
            <person name="Hasing T."/>
            <person name="Tang H."/>
            <person name="Brym M."/>
            <person name="Khazi F."/>
            <person name="Huang T."/>
            <person name="Chambers A.H."/>
        </authorList>
    </citation>
    <scope>NUCLEOTIDE SEQUENCE [LARGE SCALE GENOMIC DNA]</scope>
    <source>
        <tissue evidence="1">Leaf</tissue>
    </source>
</reference>
<accession>A0A835S1E0</accession>
<dbReference type="SUPFAM" id="SSF88723">
    <property type="entry name" value="PIN domain-like"/>
    <property type="match status" value="1"/>
</dbReference>
<sequence length="165" mass="18497">MSVSGANACSGYHPLRRANPNRLLRRLPTDSFSPIVNNISAGKRSLDIQAVTKDKPRVFFLDVNPICYRGSERSLHTFVHWLSLFFSEISHRNPLIAVLDGEDGNEFRRKLLPSYKSNRQSIIWRGGNLQRGSSAGASSTELQVTTILQKCNVPVGFRSKIKVRS</sequence>
<keyword evidence="3" id="KW-1185">Reference proteome</keyword>
<dbReference type="Proteomes" id="UP000636800">
    <property type="component" value="Chromosome 1"/>
</dbReference>
<dbReference type="GO" id="GO:0017108">
    <property type="term" value="F:5'-flap endonuclease activity"/>
    <property type="evidence" value="ECO:0007669"/>
    <property type="project" value="InterPro"/>
</dbReference>
<dbReference type="InterPro" id="IPR029060">
    <property type="entry name" value="PIN-like_dom_sf"/>
</dbReference>
<dbReference type="Proteomes" id="UP000639772">
    <property type="component" value="Chromosome 1"/>
</dbReference>
<dbReference type="EMBL" id="JADCNM010000001">
    <property type="protein sequence ID" value="KAG0500021.1"/>
    <property type="molecule type" value="Genomic_DNA"/>
</dbReference>
<dbReference type="GO" id="GO:0033567">
    <property type="term" value="P:DNA replication, Okazaki fragment processing"/>
    <property type="evidence" value="ECO:0007669"/>
    <property type="project" value="InterPro"/>
</dbReference>
<dbReference type="InterPro" id="IPR038969">
    <property type="entry name" value="FEN"/>
</dbReference>
<dbReference type="PANTHER" id="PTHR42646">
    <property type="entry name" value="FLAP ENDONUCLEASE XNI"/>
    <property type="match status" value="1"/>
</dbReference>
<gene>
    <name evidence="1" type="ORF">HPP92_000083</name>
    <name evidence="2" type="ORF">HPP92_000093</name>
</gene>